<dbReference type="EMBL" id="QTSU01000001">
    <property type="protein sequence ID" value="RDZ29295.1"/>
    <property type="molecule type" value="Genomic_DNA"/>
</dbReference>
<accession>A0A371K5V8</accession>
<sequence>MSDSRQPYKRVHLQGIDISANVRSAEVEDNDRLIDKAVVVLNDPSGSGSEAPREGNTLLVDLGWGENHAVLFEGEVTQIANSAAGCDPKQVTITALDLSYRIRKRPFRATHHVGTLSAILRSIVTREPTTGIEVGQIEPATDPEFTEAAPLRQTTQNDWDFIVLLARRYSCRAFVEYNGGASKFYFIPVSRLLEGEAMGTLAATGMAGRITRFSYERTASSASARRGTSTVDPISGDTVTTTAPPAPAEPAHTPSATTAETGGAALDSALSVAGEATETPQSQRPETFAHGTPSSPDRAATDTAQDPTMSLGFTARGACVGTVMLRAKGSVDVAGVSGWGAGRWYVRKVKHAVRTVSGGGMSPGYTSEFELTR</sequence>
<feature type="region of interest" description="Disordered" evidence="1">
    <location>
        <begin position="217"/>
        <end position="259"/>
    </location>
</feature>
<reference evidence="2 3" key="1">
    <citation type="submission" date="2018-08" db="EMBL/GenBank/DDBJ databases">
        <title>Lysobacter sp. zong2l5, whole genome shotgun sequence.</title>
        <authorList>
            <person name="Zhang X."/>
            <person name="Feng G."/>
            <person name="Zhu H."/>
        </authorList>
    </citation>
    <scope>NUCLEOTIDE SEQUENCE [LARGE SCALE GENOMIC DNA]</scope>
    <source>
        <strain evidence="3">zong2l5</strain>
    </source>
</reference>
<evidence type="ECO:0000313" key="2">
    <source>
        <dbReference type="EMBL" id="RDZ29295.1"/>
    </source>
</evidence>
<dbReference type="SUPFAM" id="SSF69279">
    <property type="entry name" value="Phage tail proteins"/>
    <property type="match status" value="1"/>
</dbReference>
<dbReference type="RefSeq" id="WP_115858732.1">
    <property type="nucleotide sequence ID" value="NZ_QTSU01000001.1"/>
</dbReference>
<feature type="compositionally biased region" description="Low complexity" evidence="1">
    <location>
        <begin position="238"/>
        <end position="259"/>
    </location>
</feature>
<protein>
    <recommendedName>
        <fullName evidence="4">Phage late control D family protein</fullName>
    </recommendedName>
</protein>
<dbReference type="AlphaFoldDB" id="A0A371K5V8"/>
<organism evidence="2 3">
    <name type="scientific">Lysobacter silvisoli</name>
    <dbReference type="NCBI Taxonomy" id="2293254"/>
    <lineage>
        <taxon>Bacteria</taxon>
        <taxon>Pseudomonadati</taxon>
        <taxon>Pseudomonadota</taxon>
        <taxon>Gammaproteobacteria</taxon>
        <taxon>Lysobacterales</taxon>
        <taxon>Lysobacteraceae</taxon>
        <taxon>Lysobacter</taxon>
    </lineage>
</organism>
<evidence type="ECO:0008006" key="4">
    <source>
        <dbReference type="Google" id="ProtNLM"/>
    </source>
</evidence>
<proteinExistence type="predicted"/>
<name>A0A371K5V8_9GAMM</name>
<keyword evidence="3" id="KW-1185">Reference proteome</keyword>
<comment type="caution">
    <text evidence="2">The sequence shown here is derived from an EMBL/GenBank/DDBJ whole genome shotgun (WGS) entry which is preliminary data.</text>
</comment>
<feature type="compositionally biased region" description="Low complexity" evidence="1">
    <location>
        <begin position="217"/>
        <end position="230"/>
    </location>
</feature>
<gene>
    <name evidence="2" type="ORF">DX914_09480</name>
</gene>
<feature type="region of interest" description="Disordered" evidence="1">
    <location>
        <begin position="272"/>
        <end position="305"/>
    </location>
</feature>
<evidence type="ECO:0000313" key="3">
    <source>
        <dbReference type="Proteomes" id="UP000264492"/>
    </source>
</evidence>
<evidence type="ECO:0000256" key="1">
    <source>
        <dbReference type="SAM" id="MobiDB-lite"/>
    </source>
</evidence>
<dbReference type="OrthoDB" id="6027313at2"/>
<dbReference type="Proteomes" id="UP000264492">
    <property type="component" value="Unassembled WGS sequence"/>
</dbReference>